<protein>
    <submittedName>
        <fullName evidence="2">Uncharacterized protein</fullName>
    </submittedName>
</protein>
<evidence type="ECO:0000256" key="1">
    <source>
        <dbReference type="SAM" id="MobiDB-lite"/>
    </source>
</evidence>
<sequence>MAALQRRTFSESYCRLAAAGSVLDVSRGRSNSFTSISSNVASSRLDASSNTHWPTWMPLRPSRIEPTTIPTFMLKPPCACRYSHSIAWTKHSRQNSPYATAQDRDSPRHRRQDRAQSRRTAGLCRQSHVHAMDMSARCVQIWLTFEHIGYPSLRRRERVRSIRPSLGGTGAGDTRPAGNSHS</sequence>
<evidence type="ECO:0000313" key="2">
    <source>
        <dbReference type="EMBL" id="MPM96911.1"/>
    </source>
</evidence>
<name>A0A645E5Q8_9ZZZZ</name>
<dbReference type="AlphaFoldDB" id="A0A645E5Q8"/>
<reference evidence="2" key="1">
    <citation type="submission" date="2019-08" db="EMBL/GenBank/DDBJ databases">
        <authorList>
            <person name="Kucharzyk K."/>
            <person name="Murdoch R.W."/>
            <person name="Higgins S."/>
            <person name="Loffler F."/>
        </authorList>
    </citation>
    <scope>NUCLEOTIDE SEQUENCE</scope>
</reference>
<proteinExistence type="predicted"/>
<dbReference type="EMBL" id="VSSQ01043245">
    <property type="protein sequence ID" value="MPM96911.1"/>
    <property type="molecule type" value="Genomic_DNA"/>
</dbReference>
<feature type="region of interest" description="Disordered" evidence="1">
    <location>
        <begin position="161"/>
        <end position="182"/>
    </location>
</feature>
<accession>A0A645E5Q8</accession>
<organism evidence="2">
    <name type="scientific">bioreactor metagenome</name>
    <dbReference type="NCBI Taxonomy" id="1076179"/>
    <lineage>
        <taxon>unclassified sequences</taxon>
        <taxon>metagenomes</taxon>
        <taxon>ecological metagenomes</taxon>
    </lineage>
</organism>
<comment type="caution">
    <text evidence="2">The sequence shown here is derived from an EMBL/GenBank/DDBJ whole genome shotgun (WGS) entry which is preliminary data.</text>
</comment>
<feature type="region of interest" description="Disordered" evidence="1">
    <location>
        <begin position="93"/>
        <end position="123"/>
    </location>
</feature>
<gene>
    <name evidence="2" type="ORF">SDC9_144078</name>
</gene>